<organism evidence="1">
    <name type="scientific">marine sediment metagenome</name>
    <dbReference type="NCBI Taxonomy" id="412755"/>
    <lineage>
        <taxon>unclassified sequences</taxon>
        <taxon>metagenomes</taxon>
        <taxon>ecological metagenomes</taxon>
    </lineage>
</organism>
<dbReference type="EMBL" id="LAZR01005845">
    <property type="protein sequence ID" value="KKM96688.1"/>
    <property type="molecule type" value="Genomic_DNA"/>
</dbReference>
<proteinExistence type="predicted"/>
<protein>
    <submittedName>
        <fullName evidence="1">Uncharacterized protein</fullName>
    </submittedName>
</protein>
<reference evidence="1" key="1">
    <citation type="journal article" date="2015" name="Nature">
        <title>Complex archaea that bridge the gap between prokaryotes and eukaryotes.</title>
        <authorList>
            <person name="Spang A."/>
            <person name="Saw J.H."/>
            <person name="Jorgensen S.L."/>
            <person name="Zaremba-Niedzwiedzka K."/>
            <person name="Martijn J."/>
            <person name="Lind A.E."/>
            <person name="van Eijk R."/>
            <person name="Schleper C."/>
            <person name="Guy L."/>
            <person name="Ettema T.J."/>
        </authorList>
    </citation>
    <scope>NUCLEOTIDE SEQUENCE</scope>
</reference>
<comment type="caution">
    <text evidence="1">The sequence shown here is derived from an EMBL/GenBank/DDBJ whole genome shotgun (WGS) entry which is preliminary data.</text>
</comment>
<sequence>MAALDKVAVTMTRRSWTLLHSIVCDHLVDLVDEIEGTFGDTRAPLEDALKDILQKWLPVLYVAADKTEWGGDVEENHKNVQKLAGLVIPEQHEDMAKQLVFFLTEEMEKRRGKR</sequence>
<name>A0A0F9LTG8_9ZZZZ</name>
<evidence type="ECO:0000313" key="1">
    <source>
        <dbReference type="EMBL" id="KKM96688.1"/>
    </source>
</evidence>
<gene>
    <name evidence="1" type="ORF">LCGC14_1175580</name>
</gene>
<dbReference type="AlphaFoldDB" id="A0A0F9LTG8"/>
<accession>A0A0F9LTG8</accession>